<comment type="caution">
    <text evidence="2">The sequence shown here is derived from an EMBL/GenBank/DDBJ whole genome shotgun (WGS) entry which is preliminary data.</text>
</comment>
<reference evidence="2" key="2">
    <citation type="journal article" date="2022" name="Microbiol. Resour. Announc.">
        <title>Metagenome Sequencing to Explore Phylogenomics of Terrestrial Cyanobacteria.</title>
        <authorList>
            <person name="Ward R.D."/>
            <person name="Stajich J.E."/>
            <person name="Johansen J.R."/>
            <person name="Huntemann M."/>
            <person name="Clum A."/>
            <person name="Foster B."/>
            <person name="Foster B."/>
            <person name="Roux S."/>
            <person name="Palaniappan K."/>
            <person name="Varghese N."/>
            <person name="Mukherjee S."/>
            <person name="Reddy T.B.K."/>
            <person name="Daum C."/>
            <person name="Copeland A."/>
            <person name="Chen I.A."/>
            <person name="Ivanova N.N."/>
            <person name="Kyrpides N.C."/>
            <person name="Shapiro N."/>
            <person name="Eloe-Fadrosh E.A."/>
            <person name="Pietrasiak N."/>
        </authorList>
    </citation>
    <scope>NUCLEOTIDE SEQUENCE</scope>
    <source>
        <strain evidence="2">CPER-KK1</strain>
    </source>
</reference>
<accession>A0A951UDF7</accession>
<protein>
    <submittedName>
        <fullName evidence="2">Uncharacterized protein</fullName>
    </submittedName>
</protein>
<evidence type="ECO:0000313" key="2">
    <source>
        <dbReference type="EMBL" id="MBW4549059.1"/>
    </source>
</evidence>
<evidence type="ECO:0000256" key="1">
    <source>
        <dbReference type="SAM" id="Coils"/>
    </source>
</evidence>
<gene>
    <name evidence="2" type="ORF">KME25_32340</name>
</gene>
<evidence type="ECO:0000313" key="3">
    <source>
        <dbReference type="Proteomes" id="UP000753908"/>
    </source>
</evidence>
<dbReference type="EMBL" id="JAHHIF010000081">
    <property type="protein sequence ID" value="MBW4549059.1"/>
    <property type="molecule type" value="Genomic_DNA"/>
</dbReference>
<keyword evidence="1" id="KW-0175">Coiled coil</keyword>
<organism evidence="2 3">
    <name type="scientific">Symplocastrum torsivum CPER-KK1</name>
    <dbReference type="NCBI Taxonomy" id="450513"/>
    <lineage>
        <taxon>Bacteria</taxon>
        <taxon>Bacillati</taxon>
        <taxon>Cyanobacteriota</taxon>
        <taxon>Cyanophyceae</taxon>
        <taxon>Oscillatoriophycideae</taxon>
        <taxon>Oscillatoriales</taxon>
        <taxon>Microcoleaceae</taxon>
        <taxon>Symplocastrum</taxon>
    </lineage>
</organism>
<reference evidence="2" key="1">
    <citation type="submission" date="2021-05" db="EMBL/GenBank/DDBJ databases">
        <authorList>
            <person name="Pietrasiak N."/>
            <person name="Ward R."/>
            <person name="Stajich J.E."/>
            <person name="Kurbessoian T."/>
        </authorList>
    </citation>
    <scope>NUCLEOTIDE SEQUENCE</scope>
    <source>
        <strain evidence="2">CPER-KK1</strain>
    </source>
</reference>
<dbReference type="Proteomes" id="UP000753908">
    <property type="component" value="Unassembled WGS sequence"/>
</dbReference>
<sequence>MKNATLRRSGKKMFTIRIEHHVGIDKIATVLGAEFFDIPKSEEDQEYEDELEDIEKQIIELNNVSRKQLKQKVREILERRGSDYFIGAWDYIKENDSKRLWKACVERAEELFPELIVE</sequence>
<proteinExistence type="predicted"/>
<dbReference type="AlphaFoldDB" id="A0A951UDF7"/>
<name>A0A951UDF7_9CYAN</name>
<feature type="coiled-coil region" evidence="1">
    <location>
        <begin position="44"/>
        <end position="71"/>
    </location>
</feature>